<evidence type="ECO:0000259" key="1">
    <source>
        <dbReference type="PROSITE" id="PS50804"/>
    </source>
</evidence>
<keyword evidence="3" id="KW-1185">Reference proteome</keyword>
<dbReference type="Gene3D" id="1.10.4020.10">
    <property type="entry name" value="DNA breaking-rejoining enzymes"/>
    <property type="match status" value="1"/>
</dbReference>
<comment type="caution">
    <text evidence="2">The sequence shown here is derived from an EMBL/GenBank/DDBJ whole genome shotgun (WGS) entry which is preliminary data.</text>
</comment>
<evidence type="ECO:0000313" key="2">
    <source>
        <dbReference type="EMBL" id="KAK5910368.1"/>
    </source>
</evidence>
<dbReference type="Proteomes" id="UP001335648">
    <property type="component" value="Unassembled WGS sequence"/>
</dbReference>
<feature type="domain" description="SCAN box" evidence="1">
    <location>
        <begin position="28"/>
        <end position="104"/>
    </location>
</feature>
<dbReference type="PANTHER" id="PTHR46888">
    <property type="entry name" value="ZINC KNUCKLE DOMAINCONTAINING PROTEIN-RELATED"/>
    <property type="match status" value="1"/>
</dbReference>
<dbReference type="Pfam" id="PF02023">
    <property type="entry name" value="SCAN"/>
    <property type="match status" value="1"/>
</dbReference>
<dbReference type="AlphaFoldDB" id="A0AAN8CYC0"/>
<dbReference type="PANTHER" id="PTHR46888:SF1">
    <property type="entry name" value="RIBONUCLEASE H"/>
    <property type="match status" value="1"/>
</dbReference>
<dbReference type="EMBL" id="JAULUE010002048">
    <property type="protein sequence ID" value="KAK5910368.1"/>
    <property type="molecule type" value="Genomic_DNA"/>
</dbReference>
<sequence>MDEEQSESYEAVKAAVLMKFNVTEETYRQRFRSTILPVGETVRETYNRIKGIYKRWMRPNSRTKEEIGETIVLEQYLRVLQPDIRTWVKEHNPQTGEEAAYLAERYAAAHREPSKKRVTVGKPREVPQASTGFSPFELLYGRQVRGPLDVLKENWVAGEAVATTTTNSIISYILQMRDKLDS</sequence>
<name>A0AAN8CYC0_9TELE</name>
<evidence type="ECO:0000313" key="3">
    <source>
        <dbReference type="Proteomes" id="UP001335648"/>
    </source>
</evidence>
<protein>
    <recommendedName>
        <fullName evidence="1">SCAN box domain-containing protein</fullName>
    </recommendedName>
</protein>
<dbReference type="CDD" id="cd07936">
    <property type="entry name" value="SCAN"/>
    <property type="match status" value="1"/>
</dbReference>
<dbReference type="PROSITE" id="PS50804">
    <property type="entry name" value="SCAN_BOX"/>
    <property type="match status" value="1"/>
</dbReference>
<dbReference type="SMART" id="SM00431">
    <property type="entry name" value="SCAN"/>
    <property type="match status" value="1"/>
</dbReference>
<dbReference type="InterPro" id="IPR003309">
    <property type="entry name" value="SCAN_dom"/>
</dbReference>
<accession>A0AAN8CYC0</accession>
<reference evidence="2 3" key="1">
    <citation type="journal article" date="2023" name="Mol. Biol. Evol.">
        <title>Genomics of Secondarily Temperate Adaptation in the Only Non-Antarctic Icefish.</title>
        <authorList>
            <person name="Rivera-Colon A.G."/>
            <person name="Rayamajhi N."/>
            <person name="Minhas B.F."/>
            <person name="Madrigal G."/>
            <person name="Bilyk K.T."/>
            <person name="Yoon V."/>
            <person name="Hune M."/>
            <person name="Gregory S."/>
            <person name="Cheng C.H.C."/>
            <person name="Catchen J.M."/>
        </authorList>
    </citation>
    <scope>NUCLEOTIDE SEQUENCE [LARGE SCALE GENOMIC DNA]</scope>
    <source>
        <strain evidence="2">JC2023a</strain>
    </source>
</reference>
<organism evidence="2 3">
    <name type="scientific">Champsocephalus esox</name>
    <name type="common">pike icefish</name>
    <dbReference type="NCBI Taxonomy" id="159716"/>
    <lineage>
        <taxon>Eukaryota</taxon>
        <taxon>Metazoa</taxon>
        <taxon>Chordata</taxon>
        <taxon>Craniata</taxon>
        <taxon>Vertebrata</taxon>
        <taxon>Euteleostomi</taxon>
        <taxon>Actinopterygii</taxon>
        <taxon>Neopterygii</taxon>
        <taxon>Teleostei</taxon>
        <taxon>Neoteleostei</taxon>
        <taxon>Acanthomorphata</taxon>
        <taxon>Eupercaria</taxon>
        <taxon>Perciformes</taxon>
        <taxon>Notothenioidei</taxon>
        <taxon>Channichthyidae</taxon>
        <taxon>Champsocephalus</taxon>
    </lineage>
</organism>
<dbReference type="SUPFAM" id="SSF47353">
    <property type="entry name" value="Retrovirus capsid dimerization domain-like"/>
    <property type="match status" value="1"/>
</dbReference>
<proteinExistence type="predicted"/>
<dbReference type="InterPro" id="IPR038269">
    <property type="entry name" value="SCAN_sf"/>
</dbReference>
<gene>
    <name evidence="2" type="ORF">CesoFtcFv8_004208</name>
</gene>